<protein>
    <submittedName>
        <fullName evidence="3">Alpha-amylase</fullName>
    </submittedName>
</protein>
<keyword evidence="4" id="KW-1185">Reference proteome</keyword>
<keyword evidence="1" id="KW-0732">Signal</keyword>
<dbReference type="SUPFAM" id="SSF51445">
    <property type="entry name" value="(Trans)glycosidases"/>
    <property type="match status" value="1"/>
</dbReference>
<dbReference type="Gene3D" id="3.20.20.80">
    <property type="entry name" value="Glycosidases"/>
    <property type="match status" value="1"/>
</dbReference>
<evidence type="ECO:0000313" key="4">
    <source>
        <dbReference type="Proteomes" id="UP000446768"/>
    </source>
</evidence>
<dbReference type="Pfam" id="PF00128">
    <property type="entry name" value="Alpha-amylase"/>
    <property type="match status" value="1"/>
</dbReference>
<dbReference type="PANTHER" id="PTHR10357:SF209">
    <property type="entry name" value="PERIPLASMIC ALPHA-AMYLASE"/>
    <property type="match status" value="1"/>
</dbReference>
<accession>A0A7X2IJP3</accession>
<sequence length="563" mass="61838">MKRTPIALSLALLLGAAIAGPATAAAAAAPKIAAAKPFLWENATVYFLVTDRFQNGDKRNDLAYGRKADAAPLRGYMGGDLKGVTERIKSGYFDSLGIDVLWLTPPVEQSHGATDEGTGKSYGFHGYWTHDWTAVDANLGTEQDFRDMVEAAHARGMRVLLDVVMNHTEPSAAALPDVWPADWVRMDPPCTYKNTETNVNCTLVKGLPDVLTNSNANVALPDFLAAKWKAEGRYDREVKELDEFFARTGYPRAPRYYLMKWHADWIRKFGVDGFRADTVKHVEPGVWKELHTVAEAAHNDWKRANPSKVLGEGKFFMLAEVYGYNIAHGRQFDMGGNELVDFYNNGFDGMINFGLVWDAKQDYETLFSKYDAALRGPLAGHSVLNYTASHDDDHPFDPARAKPFETANKLLLAPGAAQIYYGDETARLLNRSDAQGDAKLRSFMNWDELALNVKRDGYRIADVRAHYSKLGLFRSAHPAVGAGVHEKIADGPYTFKRTYAKNGISDQVVVALDVPAGARATIQVGDAFADGTRVKDYYSGGSAVVKNGAVTLNVKGGVALIAK</sequence>
<evidence type="ECO:0000313" key="3">
    <source>
        <dbReference type="EMBL" id="MRV71247.1"/>
    </source>
</evidence>
<name>A0A7X2IJP3_9BURK</name>
<proteinExistence type="predicted"/>
<evidence type="ECO:0000256" key="1">
    <source>
        <dbReference type="SAM" id="SignalP"/>
    </source>
</evidence>
<dbReference type="AlphaFoldDB" id="A0A7X2IJP3"/>
<dbReference type="SMART" id="SM00642">
    <property type="entry name" value="Aamy"/>
    <property type="match status" value="1"/>
</dbReference>
<dbReference type="EMBL" id="WKJJ01000003">
    <property type="protein sequence ID" value="MRV71247.1"/>
    <property type="molecule type" value="Genomic_DNA"/>
</dbReference>
<evidence type="ECO:0000259" key="2">
    <source>
        <dbReference type="SMART" id="SM00642"/>
    </source>
</evidence>
<dbReference type="GO" id="GO:0005975">
    <property type="term" value="P:carbohydrate metabolic process"/>
    <property type="evidence" value="ECO:0007669"/>
    <property type="project" value="InterPro"/>
</dbReference>
<dbReference type="PANTHER" id="PTHR10357">
    <property type="entry name" value="ALPHA-AMYLASE FAMILY MEMBER"/>
    <property type="match status" value="1"/>
</dbReference>
<comment type="caution">
    <text evidence="3">The sequence shown here is derived from an EMBL/GenBank/DDBJ whole genome shotgun (WGS) entry which is preliminary data.</text>
</comment>
<feature type="signal peptide" evidence="1">
    <location>
        <begin position="1"/>
        <end position="24"/>
    </location>
</feature>
<dbReference type="InterPro" id="IPR006047">
    <property type="entry name" value="GH13_cat_dom"/>
</dbReference>
<reference evidence="3 4" key="1">
    <citation type="submission" date="2019-11" db="EMBL/GenBank/DDBJ databases">
        <title>Novel species isolated from a subtropical stream in China.</title>
        <authorList>
            <person name="Lu H."/>
        </authorList>
    </citation>
    <scope>NUCLEOTIDE SEQUENCE [LARGE SCALE GENOMIC DNA]</scope>
    <source>
        <strain evidence="3 4">FT92W</strain>
    </source>
</reference>
<dbReference type="InterPro" id="IPR017853">
    <property type="entry name" value="GH"/>
</dbReference>
<dbReference type="RefSeq" id="WP_154371727.1">
    <property type="nucleotide sequence ID" value="NZ_WKJJ01000003.1"/>
</dbReference>
<feature type="domain" description="Glycosyl hydrolase family 13 catalytic" evidence="2">
    <location>
        <begin position="47"/>
        <end position="474"/>
    </location>
</feature>
<dbReference type="Proteomes" id="UP000446768">
    <property type="component" value="Unassembled WGS sequence"/>
</dbReference>
<gene>
    <name evidence="3" type="ORF">GJ700_05875</name>
</gene>
<feature type="chain" id="PRO_5030747648" evidence="1">
    <location>
        <begin position="25"/>
        <end position="563"/>
    </location>
</feature>
<organism evidence="3 4">
    <name type="scientific">Pseudoduganella rivuli</name>
    <dbReference type="NCBI Taxonomy" id="2666085"/>
    <lineage>
        <taxon>Bacteria</taxon>
        <taxon>Pseudomonadati</taxon>
        <taxon>Pseudomonadota</taxon>
        <taxon>Betaproteobacteria</taxon>
        <taxon>Burkholderiales</taxon>
        <taxon>Oxalobacteraceae</taxon>
        <taxon>Telluria group</taxon>
        <taxon>Pseudoduganella</taxon>
    </lineage>
</organism>